<dbReference type="RefSeq" id="WP_097842031.1">
    <property type="nucleotide sequence ID" value="NZ_NVLX01000034.1"/>
</dbReference>
<protein>
    <submittedName>
        <fullName evidence="1">Uncharacterized protein</fullName>
    </submittedName>
</protein>
<accession>A0A2A7D1Z0</accession>
<dbReference type="AlphaFoldDB" id="A0A2A7D1Z0"/>
<evidence type="ECO:0000313" key="2">
    <source>
        <dbReference type="Proteomes" id="UP000220192"/>
    </source>
</evidence>
<comment type="caution">
    <text evidence="1">The sequence shown here is derived from an EMBL/GenBank/DDBJ whole genome shotgun (WGS) entry which is preliminary data.</text>
</comment>
<dbReference type="EMBL" id="NVLX01000034">
    <property type="protein sequence ID" value="PDZ13964.1"/>
    <property type="molecule type" value="Genomic_DNA"/>
</dbReference>
<name>A0A2A7D1Z0_BACAN</name>
<dbReference type="Proteomes" id="UP000220192">
    <property type="component" value="Unassembled WGS sequence"/>
</dbReference>
<reference evidence="1 2" key="1">
    <citation type="submission" date="2017-09" db="EMBL/GenBank/DDBJ databases">
        <title>Large-scale bioinformatics analysis of Bacillus genomes uncovers conserved roles of natural products in bacterial physiology.</title>
        <authorList>
            <consortium name="Agbiome Team Llc"/>
            <person name="Bleich R.M."/>
            <person name="Grubbs K.J."/>
            <person name="Santa Maria K.C."/>
            <person name="Allen S.E."/>
            <person name="Farag S."/>
            <person name="Shank E.A."/>
            <person name="Bowers A."/>
        </authorList>
    </citation>
    <scope>NUCLEOTIDE SEQUENCE [LARGE SCALE GENOMIC DNA]</scope>
    <source>
        <strain evidence="1 2">AFS095574</strain>
    </source>
</reference>
<gene>
    <name evidence="1" type="ORF">CON16_27530</name>
</gene>
<proteinExistence type="predicted"/>
<sequence length="248" mass="29067">MIAEIYGKISSDGSNLSERLEDKLTGDIFGSLRYLPYRKGLYQLLSGTKFLNNSHNQLFLESINLVQKEYVNESFNFWQKRKHSEIDLVLDLGESVLGIEVKYNSGLSSENQLEREALDLIQINKVVPKFLILIGVEPEVNYIVSQVNTRNMIPSNIIFGFLSWQDILEQLTTIFYSEKMTLPEKLILQDMIHLLERKGFKRFKDFQNLNPLPIIEKESFFSIDQSEILFFINYIQVPVERKLYYEFK</sequence>
<organism evidence="1 2">
    <name type="scientific">Bacillus anthracis</name>
    <name type="common">anthrax bacterium</name>
    <dbReference type="NCBI Taxonomy" id="1392"/>
    <lineage>
        <taxon>Bacteria</taxon>
        <taxon>Bacillati</taxon>
        <taxon>Bacillota</taxon>
        <taxon>Bacilli</taxon>
        <taxon>Bacillales</taxon>
        <taxon>Bacillaceae</taxon>
        <taxon>Bacillus</taxon>
        <taxon>Bacillus cereus group</taxon>
    </lineage>
</organism>
<evidence type="ECO:0000313" key="1">
    <source>
        <dbReference type="EMBL" id="PDZ13964.1"/>
    </source>
</evidence>